<evidence type="ECO:0000313" key="3">
    <source>
        <dbReference type="EMBL" id="KAJ8959686.1"/>
    </source>
</evidence>
<keyword evidence="1" id="KW-0808">Transferase</keyword>
<name>A0AAV8Z8S3_9CUCU</name>
<protein>
    <submittedName>
        <fullName evidence="3">Uncharacterized protein</fullName>
    </submittedName>
</protein>
<dbReference type="Pfam" id="PF00201">
    <property type="entry name" value="UDPGT"/>
    <property type="match status" value="1"/>
</dbReference>
<dbReference type="EMBL" id="JAPWTK010000012">
    <property type="protein sequence ID" value="KAJ8959686.1"/>
    <property type="molecule type" value="Genomic_DNA"/>
</dbReference>
<reference evidence="3" key="1">
    <citation type="journal article" date="2023" name="Insect Mol. Biol.">
        <title>Genome sequencing provides insights into the evolution of gene families encoding plant cell wall-degrading enzymes in longhorned beetles.</title>
        <authorList>
            <person name="Shin N.R."/>
            <person name="Okamura Y."/>
            <person name="Kirsch R."/>
            <person name="Pauchet Y."/>
        </authorList>
    </citation>
    <scope>NUCLEOTIDE SEQUENCE</scope>
    <source>
        <strain evidence="3">AMC_N1</strain>
    </source>
</reference>
<proteinExistence type="predicted"/>
<gene>
    <name evidence="3" type="ORF">NQ318_021877</name>
</gene>
<keyword evidence="4" id="KW-1185">Reference proteome</keyword>
<keyword evidence="2" id="KW-1133">Transmembrane helix</keyword>
<keyword evidence="2" id="KW-0472">Membrane</keyword>
<accession>A0AAV8Z8S3</accession>
<comment type="caution">
    <text evidence="3">The sequence shown here is derived from an EMBL/GenBank/DDBJ whole genome shotgun (WGS) entry which is preliminary data.</text>
</comment>
<dbReference type="SUPFAM" id="SSF53756">
    <property type="entry name" value="UDP-Glycosyltransferase/glycogen phosphorylase"/>
    <property type="match status" value="1"/>
</dbReference>
<evidence type="ECO:0000256" key="2">
    <source>
        <dbReference type="SAM" id="Phobius"/>
    </source>
</evidence>
<keyword evidence="2" id="KW-0812">Transmembrane</keyword>
<feature type="transmembrane region" description="Helical" evidence="2">
    <location>
        <begin position="59"/>
        <end position="86"/>
    </location>
</feature>
<evidence type="ECO:0000256" key="1">
    <source>
        <dbReference type="ARBA" id="ARBA00022679"/>
    </source>
</evidence>
<dbReference type="GO" id="GO:0008194">
    <property type="term" value="F:UDP-glycosyltransferase activity"/>
    <property type="evidence" value="ECO:0007669"/>
    <property type="project" value="InterPro"/>
</dbReference>
<sequence length="109" mass="12651">MYSDLSSRYKDSVKRLRRQALDTPMSGLQCAIWWTEYIIRNKGAKHLRSPTADLPVYQYWLLDVMSFLLLGVVFCVGASLLGIVIVKKICNIIWNAFKNIIKRKKQKNT</sequence>
<feature type="non-terminal residue" evidence="3">
    <location>
        <position position="109"/>
    </location>
</feature>
<organism evidence="3 4">
    <name type="scientific">Aromia moschata</name>
    <dbReference type="NCBI Taxonomy" id="1265417"/>
    <lineage>
        <taxon>Eukaryota</taxon>
        <taxon>Metazoa</taxon>
        <taxon>Ecdysozoa</taxon>
        <taxon>Arthropoda</taxon>
        <taxon>Hexapoda</taxon>
        <taxon>Insecta</taxon>
        <taxon>Pterygota</taxon>
        <taxon>Neoptera</taxon>
        <taxon>Endopterygota</taxon>
        <taxon>Coleoptera</taxon>
        <taxon>Polyphaga</taxon>
        <taxon>Cucujiformia</taxon>
        <taxon>Chrysomeloidea</taxon>
        <taxon>Cerambycidae</taxon>
        <taxon>Cerambycinae</taxon>
        <taxon>Callichromatini</taxon>
        <taxon>Aromia</taxon>
    </lineage>
</organism>
<dbReference type="InterPro" id="IPR002213">
    <property type="entry name" value="UDP_glucos_trans"/>
</dbReference>
<dbReference type="AlphaFoldDB" id="A0AAV8Z8S3"/>
<evidence type="ECO:0000313" key="4">
    <source>
        <dbReference type="Proteomes" id="UP001162162"/>
    </source>
</evidence>
<dbReference type="Proteomes" id="UP001162162">
    <property type="component" value="Unassembled WGS sequence"/>
</dbReference>